<feature type="transmembrane region" description="Helical" evidence="5">
    <location>
        <begin position="358"/>
        <end position="381"/>
    </location>
</feature>
<name>A0ABR0V8W0_REHGL</name>
<dbReference type="EMBL" id="JABTTQ020001575">
    <property type="protein sequence ID" value="KAK6130482.1"/>
    <property type="molecule type" value="Genomic_DNA"/>
</dbReference>
<reference evidence="7 8" key="1">
    <citation type="journal article" date="2021" name="Comput. Struct. Biotechnol. J.">
        <title>De novo genome assembly of the potent medicinal plant Rehmannia glutinosa using nanopore technology.</title>
        <authorList>
            <person name="Ma L."/>
            <person name="Dong C."/>
            <person name="Song C."/>
            <person name="Wang X."/>
            <person name="Zheng X."/>
            <person name="Niu Y."/>
            <person name="Chen S."/>
            <person name="Feng W."/>
        </authorList>
    </citation>
    <scope>NUCLEOTIDE SEQUENCE [LARGE SCALE GENOMIC DNA]</scope>
    <source>
        <strain evidence="7">DH-2019</strain>
    </source>
</reference>
<dbReference type="PANTHER" id="PTHR46158">
    <property type="entry name" value="OS02G0165000 PROTEIN"/>
    <property type="match status" value="1"/>
</dbReference>
<dbReference type="Pfam" id="PF12906">
    <property type="entry name" value="RINGv"/>
    <property type="match status" value="1"/>
</dbReference>
<evidence type="ECO:0000256" key="2">
    <source>
        <dbReference type="ARBA" id="ARBA00022771"/>
    </source>
</evidence>
<feature type="transmembrane region" description="Helical" evidence="5">
    <location>
        <begin position="327"/>
        <end position="346"/>
    </location>
</feature>
<evidence type="ECO:0000313" key="7">
    <source>
        <dbReference type="EMBL" id="KAK6130482.1"/>
    </source>
</evidence>
<keyword evidence="5" id="KW-1133">Transmembrane helix</keyword>
<organism evidence="7 8">
    <name type="scientific">Rehmannia glutinosa</name>
    <name type="common">Chinese foxglove</name>
    <dbReference type="NCBI Taxonomy" id="99300"/>
    <lineage>
        <taxon>Eukaryota</taxon>
        <taxon>Viridiplantae</taxon>
        <taxon>Streptophyta</taxon>
        <taxon>Embryophyta</taxon>
        <taxon>Tracheophyta</taxon>
        <taxon>Spermatophyta</taxon>
        <taxon>Magnoliopsida</taxon>
        <taxon>eudicotyledons</taxon>
        <taxon>Gunneridae</taxon>
        <taxon>Pentapetalae</taxon>
        <taxon>asterids</taxon>
        <taxon>lamiids</taxon>
        <taxon>Lamiales</taxon>
        <taxon>Orobanchaceae</taxon>
        <taxon>Rehmannieae</taxon>
        <taxon>Rehmannia</taxon>
    </lineage>
</organism>
<feature type="region of interest" description="Disordered" evidence="4">
    <location>
        <begin position="216"/>
        <end position="238"/>
    </location>
</feature>
<sequence length="403" mass="43769">MNPKPGDEVENAATEQHKSMGTPSTATSQMCSLWLNCGGLGDIVDFSGSVGKFVLHFKADSDERESRNMSANSEPSTRRSDLTLQIPPRPSGFSSSRSGKGLIKSPSVSNGSSSTAGFFRALSFKKGTTVLDGERSSLLSSDPKVALESPAVSNHTSNLSWKRCTSLPVTPASNLSPQITAAPSSARTISASQGTVSRSLSVPGRNIFIVRSSSFASRENQSPDTDVDQKTPVPVHEDQEIPEEEAVCRICLDTCEERKILKMECLCKGALRLVHEDCAIKWFSMKGNTLCEVCGKEVSNLPVTLLRVANNTQRDNREQSQQNSMSAWQDFVVLVLISTICYFFFLEQLLIQEMRSQALIIAAPFSFTLGLTASMFAVILASHATNSCHPDFIICGTWIGRTP</sequence>
<keyword evidence="1" id="KW-0479">Metal-binding</keyword>
<keyword evidence="5" id="KW-0812">Transmembrane</keyword>
<evidence type="ECO:0000256" key="1">
    <source>
        <dbReference type="ARBA" id="ARBA00022723"/>
    </source>
</evidence>
<accession>A0ABR0V8W0</accession>
<evidence type="ECO:0000256" key="3">
    <source>
        <dbReference type="ARBA" id="ARBA00022833"/>
    </source>
</evidence>
<evidence type="ECO:0000259" key="6">
    <source>
        <dbReference type="PROSITE" id="PS51292"/>
    </source>
</evidence>
<proteinExistence type="predicted"/>
<dbReference type="SMART" id="SM00744">
    <property type="entry name" value="RINGv"/>
    <property type="match status" value="1"/>
</dbReference>
<feature type="domain" description="RING-CH-type" evidence="6">
    <location>
        <begin position="240"/>
        <end position="301"/>
    </location>
</feature>
<dbReference type="Gene3D" id="3.30.40.10">
    <property type="entry name" value="Zinc/RING finger domain, C3HC4 (zinc finger)"/>
    <property type="match status" value="1"/>
</dbReference>
<keyword evidence="2" id="KW-0863">Zinc-finger</keyword>
<dbReference type="Proteomes" id="UP001318860">
    <property type="component" value="Unassembled WGS sequence"/>
</dbReference>
<feature type="region of interest" description="Disordered" evidence="4">
    <location>
        <begin position="1"/>
        <end position="25"/>
    </location>
</feature>
<comment type="caution">
    <text evidence="7">The sequence shown here is derived from an EMBL/GenBank/DDBJ whole genome shotgun (WGS) entry which is preliminary data.</text>
</comment>
<keyword evidence="5" id="KW-0472">Membrane</keyword>
<gene>
    <name evidence="7" type="ORF">DH2020_035775</name>
</gene>
<dbReference type="InterPro" id="IPR013083">
    <property type="entry name" value="Znf_RING/FYVE/PHD"/>
</dbReference>
<dbReference type="PROSITE" id="PS51292">
    <property type="entry name" value="ZF_RING_CH"/>
    <property type="match status" value="1"/>
</dbReference>
<dbReference type="PANTHER" id="PTHR46158:SF11">
    <property type="entry name" value="ZINC FINGER PROTEIN"/>
    <property type="match status" value="1"/>
</dbReference>
<feature type="region of interest" description="Disordered" evidence="4">
    <location>
        <begin position="61"/>
        <end position="114"/>
    </location>
</feature>
<evidence type="ECO:0000256" key="5">
    <source>
        <dbReference type="SAM" id="Phobius"/>
    </source>
</evidence>
<protein>
    <recommendedName>
        <fullName evidence="6">RING-CH-type domain-containing protein</fullName>
    </recommendedName>
</protein>
<dbReference type="SUPFAM" id="SSF57850">
    <property type="entry name" value="RING/U-box"/>
    <property type="match status" value="1"/>
</dbReference>
<keyword evidence="8" id="KW-1185">Reference proteome</keyword>
<evidence type="ECO:0000313" key="8">
    <source>
        <dbReference type="Proteomes" id="UP001318860"/>
    </source>
</evidence>
<keyword evidence="3" id="KW-0862">Zinc</keyword>
<evidence type="ECO:0000256" key="4">
    <source>
        <dbReference type="SAM" id="MobiDB-lite"/>
    </source>
</evidence>
<dbReference type="CDD" id="cd16495">
    <property type="entry name" value="RING_CH-C4HC3_MARCH"/>
    <property type="match status" value="1"/>
</dbReference>
<dbReference type="InterPro" id="IPR011016">
    <property type="entry name" value="Znf_RING-CH"/>
</dbReference>